<dbReference type="InterPro" id="IPR012337">
    <property type="entry name" value="RNaseH-like_sf"/>
</dbReference>
<dbReference type="AlphaFoldDB" id="A0AA38SIL4"/>
<keyword evidence="4" id="KW-1185">Reference proteome</keyword>
<evidence type="ECO:0000313" key="3">
    <source>
        <dbReference type="EMBL" id="KAJ9542589.1"/>
    </source>
</evidence>
<name>A0AA38SIL4_9ASTR</name>
<comment type="caution">
    <text evidence="3">The sequence shown here is derived from an EMBL/GenBank/DDBJ whole genome shotgun (WGS) entry which is preliminary data.</text>
</comment>
<dbReference type="Proteomes" id="UP001172457">
    <property type="component" value="Chromosome 7"/>
</dbReference>
<dbReference type="PANTHER" id="PTHR23272:SF189">
    <property type="entry name" value="ZINC FINGER BED DOMAIN-CONTAINING PROTEIN RICESLEEPER 1-LIKE"/>
    <property type="match status" value="1"/>
</dbReference>
<protein>
    <submittedName>
        <fullName evidence="3">Uncharacterized protein</fullName>
    </submittedName>
</protein>
<dbReference type="InterPro" id="IPR008906">
    <property type="entry name" value="HATC_C_dom"/>
</dbReference>
<accession>A0AA38SIL4</accession>
<evidence type="ECO:0000259" key="2">
    <source>
        <dbReference type="Pfam" id="PF14372"/>
    </source>
</evidence>
<proteinExistence type="predicted"/>
<sequence length="209" mass="24256">MSKKMQKKLDKYWSDYIILLSCAAVLDPRFKLERVEYCYEKLYGETYAKEMISHIRSTLFDLFDEYKGEACGSTSPTLATSLGMKNVSRCYIGCDKDQMDDILEYKMFLSKERKVDNDKSELELYLEEKNYDVMGKCDVLDYWSRNSVCYPNLACMAHDIFTIPISTVHSESAFSMGKKLINPWRASLGERQSRCLHVMKIGCEQKASH</sequence>
<dbReference type="InterPro" id="IPR025525">
    <property type="entry name" value="hAT-like_transposase_RNase-H"/>
</dbReference>
<dbReference type="EMBL" id="JARYMX010000007">
    <property type="protein sequence ID" value="KAJ9542589.1"/>
    <property type="molecule type" value="Genomic_DNA"/>
</dbReference>
<dbReference type="SUPFAM" id="SSF53098">
    <property type="entry name" value="Ribonuclease H-like"/>
    <property type="match status" value="1"/>
</dbReference>
<dbReference type="GO" id="GO:0003677">
    <property type="term" value="F:DNA binding"/>
    <property type="evidence" value="ECO:0007669"/>
    <property type="project" value="InterPro"/>
</dbReference>
<feature type="domain" description="hAT-like transposase RNase-H fold" evidence="2">
    <location>
        <begin position="1"/>
        <end position="66"/>
    </location>
</feature>
<gene>
    <name evidence="3" type="ORF">OSB04_029095</name>
</gene>
<dbReference type="PANTHER" id="PTHR23272">
    <property type="entry name" value="BED FINGER-RELATED"/>
    <property type="match status" value="1"/>
</dbReference>
<reference evidence="3" key="1">
    <citation type="submission" date="2023-03" db="EMBL/GenBank/DDBJ databases">
        <title>Chromosome-scale reference genome and RAD-based genetic map of yellow starthistle (Centaurea solstitialis) reveal putative structural variation and QTLs associated with invader traits.</title>
        <authorList>
            <person name="Reatini B."/>
            <person name="Cang F.A."/>
            <person name="Jiang Q."/>
            <person name="Mckibben M.T.W."/>
            <person name="Barker M.S."/>
            <person name="Rieseberg L.H."/>
            <person name="Dlugosch K.M."/>
        </authorList>
    </citation>
    <scope>NUCLEOTIDE SEQUENCE</scope>
    <source>
        <strain evidence="3">CAN-66</strain>
        <tissue evidence="3">Leaf</tissue>
    </source>
</reference>
<evidence type="ECO:0000313" key="4">
    <source>
        <dbReference type="Proteomes" id="UP001172457"/>
    </source>
</evidence>
<organism evidence="3 4">
    <name type="scientific">Centaurea solstitialis</name>
    <name type="common">yellow star-thistle</name>
    <dbReference type="NCBI Taxonomy" id="347529"/>
    <lineage>
        <taxon>Eukaryota</taxon>
        <taxon>Viridiplantae</taxon>
        <taxon>Streptophyta</taxon>
        <taxon>Embryophyta</taxon>
        <taxon>Tracheophyta</taxon>
        <taxon>Spermatophyta</taxon>
        <taxon>Magnoliopsida</taxon>
        <taxon>eudicotyledons</taxon>
        <taxon>Gunneridae</taxon>
        <taxon>Pentapetalae</taxon>
        <taxon>asterids</taxon>
        <taxon>campanulids</taxon>
        <taxon>Asterales</taxon>
        <taxon>Asteraceae</taxon>
        <taxon>Carduoideae</taxon>
        <taxon>Cardueae</taxon>
        <taxon>Centaureinae</taxon>
        <taxon>Centaurea</taxon>
    </lineage>
</organism>
<feature type="domain" description="HAT C-terminal dimerisation" evidence="1">
    <location>
        <begin position="121"/>
        <end position="189"/>
    </location>
</feature>
<dbReference type="Pfam" id="PF14372">
    <property type="entry name" value="hAT-like_RNase-H"/>
    <property type="match status" value="1"/>
</dbReference>
<evidence type="ECO:0000259" key="1">
    <source>
        <dbReference type="Pfam" id="PF05699"/>
    </source>
</evidence>
<dbReference type="GO" id="GO:0046983">
    <property type="term" value="F:protein dimerization activity"/>
    <property type="evidence" value="ECO:0007669"/>
    <property type="project" value="InterPro"/>
</dbReference>
<dbReference type="Pfam" id="PF05699">
    <property type="entry name" value="Dimer_Tnp_hAT"/>
    <property type="match status" value="1"/>
</dbReference>